<evidence type="ECO:0000313" key="3">
    <source>
        <dbReference type="EnsemblMetazoa" id="XP_011671638"/>
    </source>
</evidence>
<name>A0A7M7HNU0_STRPU</name>
<dbReference type="RefSeq" id="XP_011671638.2">
    <property type="nucleotide sequence ID" value="XM_011673336.2"/>
</dbReference>
<reference evidence="3" key="2">
    <citation type="submission" date="2021-01" db="UniProtKB">
        <authorList>
            <consortium name="EnsemblMetazoa"/>
        </authorList>
    </citation>
    <scope>IDENTIFICATION</scope>
</reference>
<keyword evidence="4" id="KW-1185">Reference proteome</keyword>
<proteinExistence type="predicted"/>
<sequence length="178" mass="20024">MARESLRKDTQRMQTSPNKVVLVTVDMQKAIPMPQRLLKLDYWNDCETKDLIAIWSEDNIQAQFEGCTRNLPVYWDISAEMLKKGHEKSAPACQTKIKKLWAAYKSASNKMKRSGSGRVVCPHYDLLDAVLGNRPEVTPVVNSHLGVEEVEENEEEGEDEGDDGILPGSSQAEDMDQS</sequence>
<feature type="region of interest" description="Disordered" evidence="1">
    <location>
        <begin position="140"/>
        <end position="178"/>
    </location>
</feature>
<organism evidence="3 4">
    <name type="scientific">Strongylocentrotus purpuratus</name>
    <name type="common">Purple sea urchin</name>
    <dbReference type="NCBI Taxonomy" id="7668"/>
    <lineage>
        <taxon>Eukaryota</taxon>
        <taxon>Metazoa</taxon>
        <taxon>Echinodermata</taxon>
        <taxon>Eleutherozoa</taxon>
        <taxon>Echinozoa</taxon>
        <taxon>Echinoidea</taxon>
        <taxon>Euechinoidea</taxon>
        <taxon>Echinacea</taxon>
        <taxon>Camarodonta</taxon>
        <taxon>Echinidea</taxon>
        <taxon>Strongylocentrotidae</taxon>
        <taxon>Strongylocentrotus</taxon>
    </lineage>
</organism>
<dbReference type="Proteomes" id="UP000007110">
    <property type="component" value="Unassembled WGS sequence"/>
</dbReference>
<protein>
    <recommendedName>
        <fullName evidence="2">Myb/SANT-like DNA-binding domain-containing protein</fullName>
    </recommendedName>
</protein>
<evidence type="ECO:0000256" key="1">
    <source>
        <dbReference type="SAM" id="MobiDB-lite"/>
    </source>
</evidence>
<dbReference type="Pfam" id="PF13837">
    <property type="entry name" value="Myb_DNA-bind_4"/>
    <property type="match status" value="1"/>
</dbReference>
<dbReference type="GeneID" id="105441829"/>
<dbReference type="PANTHER" id="PTHR47595:SF1">
    <property type="entry name" value="MYB_SANT-LIKE DNA-BINDING DOMAIN-CONTAINING PROTEIN"/>
    <property type="match status" value="1"/>
</dbReference>
<dbReference type="InParanoid" id="A0A7M7HNU0"/>
<dbReference type="AlphaFoldDB" id="A0A7M7HNU0"/>
<feature type="domain" description="Myb/SANT-like DNA-binding" evidence="2">
    <location>
        <begin position="42"/>
        <end position="129"/>
    </location>
</feature>
<dbReference type="OrthoDB" id="691673at2759"/>
<evidence type="ECO:0000259" key="2">
    <source>
        <dbReference type="Pfam" id="PF13837"/>
    </source>
</evidence>
<dbReference type="Gene3D" id="1.10.10.60">
    <property type="entry name" value="Homeodomain-like"/>
    <property type="match status" value="1"/>
</dbReference>
<reference evidence="4" key="1">
    <citation type="submission" date="2015-02" db="EMBL/GenBank/DDBJ databases">
        <title>Genome sequencing for Strongylocentrotus purpuratus.</title>
        <authorList>
            <person name="Murali S."/>
            <person name="Liu Y."/>
            <person name="Vee V."/>
            <person name="English A."/>
            <person name="Wang M."/>
            <person name="Skinner E."/>
            <person name="Han Y."/>
            <person name="Muzny D.M."/>
            <person name="Worley K.C."/>
            <person name="Gibbs R.A."/>
        </authorList>
    </citation>
    <scope>NUCLEOTIDE SEQUENCE</scope>
</reference>
<feature type="compositionally biased region" description="Acidic residues" evidence="1">
    <location>
        <begin position="148"/>
        <end position="163"/>
    </location>
</feature>
<accession>A0A7M7HNU0</accession>
<evidence type="ECO:0000313" key="4">
    <source>
        <dbReference type="Proteomes" id="UP000007110"/>
    </source>
</evidence>
<dbReference type="OMA" id="NQPSGMF"/>
<dbReference type="KEGG" id="spu:105441829"/>
<dbReference type="EnsemblMetazoa" id="XM_011673336">
    <property type="protein sequence ID" value="XP_011671638"/>
    <property type="gene ID" value="LOC105441829"/>
</dbReference>
<dbReference type="PANTHER" id="PTHR47595">
    <property type="entry name" value="HEAT SHOCK 70 KDA PROTEIN 14"/>
    <property type="match status" value="1"/>
</dbReference>
<dbReference type="InterPro" id="IPR044822">
    <property type="entry name" value="Myb_DNA-bind_4"/>
</dbReference>